<name>A0A2G8KV22_STIJA</name>
<dbReference type="AlphaFoldDB" id="A0A2G8KV22"/>
<keyword evidence="2" id="KW-1185">Reference proteome</keyword>
<reference evidence="1 2" key="1">
    <citation type="journal article" date="2017" name="PLoS Biol.">
        <title>The sea cucumber genome provides insights into morphological evolution and visceral regeneration.</title>
        <authorList>
            <person name="Zhang X."/>
            <person name="Sun L."/>
            <person name="Yuan J."/>
            <person name="Sun Y."/>
            <person name="Gao Y."/>
            <person name="Zhang L."/>
            <person name="Li S."/>
            <person name="Dai H."/>
            <person name="Hamel J.F."/>
            <person name="Liu C."/>
            <person name="Yu Y."/>
            <person name="Liu S."/>
            <person name="Lin W."/>
            <person name="Guo K."/>
            <person name="Jin S."/>
            <person name="Xu P."/>
            <person name="Storey K.B."/>
            <person name="Huan P."/>
            <person name="Zhang T."/>
            <person name="Zhou Y."/>
            <person name="Zhang J."/>
            <person name="Lin C."/>
            <person name="Li X."/>
            <person name="Xing L."/>
            <person name="Huo D."/>
            <person name="Sun M."/>
            <person name="Wang L."/>
            <person name="Mercier A."/>
            <person name="Li F."/>
            <person name="Yang H."/>
            <person name="Xiang J."/>
        </authorList>
    </citation>
    <scope>NUCLEOTIDE SEQUENCE [LARGE SCALE GENOMIC DNA]</scope>
    <source>
        <strain evidence="1">Shaxun</strain>
        <tissue evidence="1">Muscle</tissue>
    </source>
</reference>
<accession>A0A2G8KV22</accession>
<proteinExistence type="predicted"/>
<evidence type="ECO:0000313" key="2">
    <source>
        <dbReference type="Proteomes" id="UP000230750"/>
    </source>
</evidence>
<dbReference type="PANTHER" id="PTHR22772">
    <property type="entry name" value="NOVEL ZZ TYPE ZINC FINGER DOMAIN CONTAINING PROTEIN"/>
    <property type="match status" value="1"/>
</dbReference>
<evidence type="ECO:0000313" key="1">
    <source>
        <dbReference type="EMBL" id="PIK51868.1"/>
    </source>
</evidence>
<comment type="caution">
    <text evidence="1">The sequence shown here is derived from an EMBL/GenBank/DDBJ whole genome shotgun (WGS) entry which is preliminary data.</text>
</comment>
<dbReference type="STRING" id="307972.A0A2G8KV22"/>
<gene>
    <name evidence="1" type="ORF">BSL78_11245</name>
</gene>
<protein>
    <submittedName>
        <fullName evidence="1">Putative zinc finger ZZ-type and EF-hand domain-containing protein 1</fullName>
    </submittedName>
</protein>
<dbReference type="InterPro" id="IPR040099">
    <property type="entry name" value="ZZEF1"/>
</dbReference>
<organism evidence="1 2">
    <name type="scientific">Stichopus japonicus</name>
    <name type="common">Sea cucumber</name>
    <dbReference type="NCBI Taxonomy" id="307972"/>
    <lineage>
        <taxon>Eukaryota</taxon>
        <taxon>Metazoa</taxon>
        <taxon>Echinodermata</taxon>
        <taxon>Eleutherozoa</taxon>
        <taxon>Echinozoa</taxon>
        <taxon>Holothuroidea</taxon>
        <taxon>Aspidochirotacea</taxon>
        <taxon>Aspidochirotida</taxon>
        <taxon>Stichopodidae</taxon>
        <taxon>Apostichopus</taxon>
    </lineage>
</organism>
<dbReference type="Proteomes" id="UP000230750">
    <property type="component" value="Unassembled WGS sequence"/>
</dbReference>
<sequence length="515" mass="57140">MKMFIERWVICIDRGRGRGWCGIGVVCEIGRGAGIGRLAGGIGKFWDGEIQKRALGEGIVTLEEGIGGIRERIEIFEEGVLGEWIGALRSLGGIIGHLAEGIERLGEGRGGMESRWSEGSQIGIFGRVSLFATCPVESNIFENYLLDLMRMLVDSEGCTLYWIPHYLTKRRYGHSRGARYLLIKFDERCCTEDCCDILTIASDNKYKHNVRTFSGSSGNWINFDIPGDTLYYKFVSDFNNNDWGFKFTVIGNHVGRFETGFVLLDSVLQCSGLVSSISLPTLWASLIEVCNKQVGHPRLKSIRLLLRILQYISSEGNTSCHSDVETKDDASLGVDLTLLKPLWFLLNQMNNNLSEDSTTCQSIHAAHSALTELFFFVENLVKSKDLVESYISALVDEEEIKASVRQGLCNVAAIGSAIGVPNKASLLLEKEEKTATPRYGTTVFGKNCSKGQFAEAAFAVVLFQAPVDGKMNRKWKDINVTVTKQSMKLLKKILLGSKRQANLLLHILLHRLSSG</sequence>
<dbReference type="PANTHER" id="PTHR22772:SF4">
    <property type="entry name" value="ZINC FINGER ZZ-TYPE AND EF-HAND DOMAIN-CONTAINING PROTEIN 1"/>
    <property type="match status" value="1"/>
</dbReference>
<dbReference type="EMBL" id="MRZV01000353">
    <property type="protein sequence ID" value="PIK51868.1"/>
    <property type="molecule type" value="Genomic_DNA"/>
</dbReference>
<dbReference type="OrthoDB" id="661148at2759"/>